<dbReference type="Proteomes" id="UP000694844">
    <property type="component" value="Chromosome 8"/>
</dbReference>
<evidence type="ECO:0000313" key="1">
    <source>
        <dbReference type="Proteomes" id="UP000694844"/>
    </source>
</evidence>
<name>A0A8B8BA15_CRAVI</name>
<dbReference type="AlphaFoldDB" id="A0A8B8BA15"/>
<proteinExistence type="predicted"/>
<evidence type="ECO:0000313" key="2">
    <source>
        <dbReference type="RefSeq" id="XP_022300267.1"/>
    </source>
</evidence>
<dbReference type="RefSeq" id="XP_022300267.1">
    <property type="nucleotide sequence ID" value="XM_022444559.1"/>
</dbReference>
<protein>
    <submittedName>
        <fullName evidence="2">Uncharacterized protein LOC111108568 isoform X2</fullName>
    </submittedName>
</protein>
<gene>
    <name evidence="2" type="primary">LOC111108568</name>
</gene>
<reference evidence="2" key="1">
    <citation type="submission" date="2025-08" db="UniProtKB">
        <authorList>
            <consortium name="RefSeq"/>
        </authorList>
    </citation>
    <scope>IDENTIFICATION</scope>
    <source>
        <tissue evidence="2">Whole sample</tissue>
    </source>
</reference>
<sequence length="170" mass="19481">MTTVLDCPKTPSDVVTLGDPSEGQQLFRQNFFTDLCRYVGEFVQCANDHNVDSDPDCEEIKPYFSHLSQCKTTLCGNPILPILEKIQGCLNSKHLEVTAFRLRFITLINSSQSEKIFCRSYRKLVEKTIVRLKTCSSTLFQWSKAKEMVLRKNFYPAISCTAFPFRCDES</sequence>
<dbReference type="GeneID" id="111108568"/>
<organism evidence="1 2">
    <name type="scientific">Crassostrea virginica</name>
    <name type="common">Eastern oyster</name>
    <dbReference type="NCBI Taxonomy" id="6565"/>
    <lineage>
        <taxon>Eukaryota</taxon>
        <taxon>Metazoa</taxon>
        <taxon>Spiralia</taxon>
        <taxon>Lophotrochozoa</taxon>
        <taxon>Mollusca</taxon>
        <taxon>Bivalvia</taxon>
        <taxon>Autobranchia</taxon>
        <taxon>Pteriomorphia</taxon>
        <taxon>Ostreida</taxon>
        <taxon>Ostreoidea</taxon>
        <taxon>Ostreidae</taxon>
        <taxon>Crassostrea</taxon>
    </lineage>
</organism>
<dbReference type="OrthoDB" id="6199785at2759"/>
<accession>A0A8B8BA15</accession>
<keyword evidence="1" id="KW-1185">Reference proteome</keyword>